<evidence type="ECO:0000313" key="13">
    <source>
        <dbReference type="EMBL" id="KAK1441347.1"/>
    </source>
</evidence>
<dbReference type="InterPro" id="IPR003137">
    <property type="entry name" value="PA_domain"/>
</dbReference>
<keyword evidence="3 8" id="KW-0732">Signal</keyword>
<accession>A0AAD8PCQ7</accession>
<dbReference type="EMBL" id="JAUHHV010000001">
    <property type="protein sequence ID" value="KAK1441347.1"/>
    <property type="molecule type" value="Genomic_DNA"/>
</dbReference>
<evidence type="ECO:0000256" key="8">
    <source>
        <dbReference type="SAM" id="SignalP"/>
    </source>
</evidence>
<dbReference type="Gene3D" id="3.50.30.30">
    <property type="match status" value="1"/>
</dbReference>
<keyword evidence="14" id="KW-1185">Reference proteome</keyword>
<evidence type="ECO:0000313" key="14">
    <source>
        <dbReference type="Proteomes" id="UP001229421"/>
    </source>
</evidence>
<sequence>MASSHNTLLGLFICFVLAHITNFTYAKVYVVYMGGNDSDNTNEILMKSHQMLVSVHSGSVEDAHASLLYSYKHGFRGFAAILTDDQALQISKMPEVVSVFENKRRNLHTTHSWDFIGLVGEATMEIPGYSTKDQVNVIIGFIDTGIWPESASFSDTDMPPVPAGWKGKCQSGEAFNITHCNRKLIGARYYLSGYEAEKQDNLEYIDDPKNERSYRSARDSNGHGTHTASTAAGRYVMDMNYKGLAQGGARGGAPMARVAVYKTCWDLGCYDADILAAFDDAVRDGVQIISLSLGPDAPQGDYFSDAISIGSFHAVNRGIPVVASVGNQGTIGSATNLAPWIITVAATSIDREFTANLNMGNGVNLKGESLSVLQMRAPARIISASIANGGYFTPYQSSYCLESSLNYTKTRGKVLLCRHAERSSESKVAKSQIVKAAGGVGMILVDEDVDVAIPFVIPAAIVGRKVGKRIVSYINNTRKPTAQIYSSEAVIGSQHAPRVASFSSKGPNSLNPEILKPDVAAPGLNILAAWSPAIGQKMMYNIMSGTSMACPHVTGIVALIKSVHPSWSPAAIKSAIMTTASIFDKSGKPMRVDPEGRRGNPFDYGSGFVDPTAALEPGLIYDMTPTNYKAFLCSTGYDDKSLHLITRDNSTCETQTLSTPSNLNYPSIVVPDLKLNFSVIRTLTFIGKPQKRAIYRAVVSPPHGVQVDIVPKRLVFDSYGQKKNFIVTFKSSLPSQGYVFGYLQWKNGKSGVITPLVIRTAPSDVGSGT</sequence>
<dbReference type="CDD" id="cd04852">
    <property type="entry name" value="Peptidases_S8_3"/>
    <property type="match status" value="1"/>
</dbReference>
<feature type="active site" description="Charge relay system" evidence="6 7">
    <location>
        <position position="547"/>
    </location>
</feature>
<feature type="domain" description="Inhibitor I9" evidence="11">
    <location>
        <begin position="28"/>
        <end position="108"/>
    </location>
</feature>
<dbReference type="PROSITE" id="PS51892">
    <property type="entry name" value="SUBTILASE"/>
    <property type="match status" value="1"/>
</dbReference>
<dbReference type="PRINTS" id="PR00723">
    <property type="entry name" value="SUBTILISIN"/>
</dbReference>
<dbReference type="Pfam" id="PF17766">
    <property type="entry name" value="fn3_6"/>
    <property type="match status" value="1"/>
</dbReference>
<feature type="chain" id="PRO_5041901956" evidence="8">
    <location>
        <begin position="27"/>
        <end position="769"/>
    </location>
</feature>
<dbReference type="AlphaFoldDB" id="A0AAD8PCQ7"/>
<dbReference type="FunFam" id="3.30.70.80:FF:000002">
    <property type="entry name" value="Subtilisin-like protease SBT5.3"/>
    <property type="match status" value="1"/>
</dbReference>
<feature type="domain" description="Peptidase S8/S53" evidence="9">
    <location>
        <begin position="136"/>
        <end position="605"/>
    </location>
</feature>
<dbReference type="Pfam" id="PF05922">
    <property type="entry name" value="Inhibitor_I9"/>
    <property type="match status" value="1"/>
</dbReference>
<dbReference type="PROSITE" id="PS00138">
    <property type="entry name" value="SUBTILASE_SER"/>
    <property type="match status" value="1"/>
</dbReference>
<feature type="active site" description="Charge relay system" evidence="6 7">
    <location>
        <position position="143"/>
    </location>
</feature>
<dbReference type="Pfam" id="PF00082">
    <property type="entry name" value="Peptidase_S8"/>
    <property type="match status" value="1"/>
</dbReference>
<dbReference type="Pfam" id="PF02225">
    <property type="entry name" value="PA"/>
    <property type="match status" value="1"/>
</dbReference>
<comment type="caution">
    <text evidence="13">The sequence shown here is derived from an EMBL/GenBank/DDBJ whole genome shotgun (WGS) entry which is preliminary data.</text>
</comment>
<dbReference type="CDD" id="cd02120">
    <property type="entry name" value="PA_subtilisin_like"/>
    <property type="match status" value="1"/>
</dbReference>
<dbReference type="Gene3D" id="3.40.50.200">
    <property type="entry name" value="Peptidase S8/S53 domain"/>
    <property type="match status" value="1"/>
</dbReference>
<dbReference type="InterPro" id="IPR037045">
    <property type="entry name" value="S8pro/Inhibitor_I9_sf"/>
</dbReference>
<evidence type="ECO:0000259" key="9">
    <source>
        <dbReference type="Pfam" id="PF00082"/>
    </source>
</evidence>
<dbReference type="Proteomes" id="UP001229421">
    <property type="component" value="Unassembled WGS sequence"/>
</dbReference>
<dbReference type="GO" id="GO:0004252">
    <property type="term" value="F:serine-type endopeptidase activity"/>
    <property type="evidence" value="ECO:0007669"/>
    <property type="project" value="UniProtKB-UniRule"/>
</dbReference>
<feature type="active site" description="Charge relay system" evidence="6 7">
    <location>
        <position position="223"/>
    </location>
</feature>
<dbReference type="SUPFAM" id="SSF52743">
    <property type="entry name" value="Subtilisin-like"/>
    <property type="match status" value="1"/>
</dbReference>
<reference evidence="13" key="1">
    <citation type="journal article" date="2023" name="bioRxiv">
        <title>Improved chromosome-level genome assembly for marigold (Tagetes erecta).</title>
        <authorList>
            <person name="Jiang F."/>
            <person name="Yuan L."/>
            <person name="Wang S."/>
            <person name="Wang H."/>
            <person name="Xu D."/>
            <person name="Wang A."/>
            <person name="Fan W."/>
        </authorList>
    </citation>
    <scope>NUCLEOTIDE SEQUENCE</scope>
    <source>
        <strain evidence="13">WSJ</strain>
        <tissue evidence="13">Leaf</tissue>
    </source>
</reference>
<dbReference type="PANTHER" id="PTHR10795">
    <property type="entry name" value="PROPROTEIN CONVERTASE SUBTILISIN/KEXIN"/>
    <property type="match status" value="1"/>
</dbReference>
<keyword evidence="5 7" id="KW-0720">Serine protease</keyword>
<evidence type="ECO:0000259" key="12">
    <source>
        <dbReference type="Pfam" id="PF17766"/>
    </source>
</evidence>
<keyword evidence="2 7" id="KW-0645">Protease</keyword>
<dbReference type="Gene3D" id="3.30.70.80">
    <property type="entry name" value="Peptidase S8 propeptide/proteinase inhibitor I9"/>
    <property type="match status" value="1"/>
</dbReference>
<feature type="signal peptide" evidence="8">
    <location>
        <begin position="1"/>
        <end position="26"/>
    </location>
</feature>
<dbReference type="FunFam" id="3.40.50.200:FF:000006">
    <property type="entry name" value="Subtilisin-like protease SBT1.5"/>
    <property type="match status" value="1"/>
</dbReference>
<comment type="similarity">
    <text evidence="1 7">Belongs to the peptidase S8 family.</text>
</comment>
<evidence type="ECO:0000259" key="11">
    <source>
        <dbReference type="Pfam" id="PF05922"/>
    </source>
</evidence>
<feature type="domain" description="PA" evidence="10">
    <location>
        <begin position="404"/>
        <end position="470"/>
    </location>
</feature>
<dbReference type="GO" id="GO:0006508">
    <property type="term" value="P:proteolysis"/>
    <property type="evidence" value="ECO:0007669"/>
    <property type="project" value="UniProtKB-KW"/>
</dbReference>
<organism evidence="13 14">
    <name type="scientific">Tagetes erecta</name>
    <name type="common">African marigold</name>
    <dbReference type="NCBI Taxonomy" id="13708"/>
    <lineage>
        <taxon>Eukaryota</taxon>
        <taxon>Viridiplantae</taxon>
        <taxon>Streptophyta</taxon>
        <taxon>Embryophyta</taxon>
        <taxon>Tracheophyta</taxon>
        <taxon>Spermatophyta</taxon>
        <taxon>Magnoliopsida</taxon>
        <taxon>eudicotyledons</taxon>
        <taxon>Gunneridae</taxon>
        <taxon>Pentapetalae</taxon>
        <taxon>asterids</taxon>
        <taxon>campanulids</taxon>
        <taxon>Asterales</taxon>
        <taxon>Asteraceae</taxon>
        <taxon>Asteroideae</taxon>
        <taxon>Heliantheae alliance</taxon>
        <taxon>Tageteae</taxon>
        <taxon>Tagetes</taxon>
    </lineage>
</organism>
<evidence type="ECO:0000259" key="10">
    <source>
        <dbReference type="Pfam" id="PF02225"/>
    </source>
</evidence>
<gene>
    <name evidence="13" type="ORF">QVD17_07195</name>
</gene>
<evidence type="ECO:0000256" key="2">
    <source>
        <dbReference type="ARBA" id="ARBA00022670"/>
    </source>
</evidence>
<evidence type="ECO:0000256" key="5">
    <source>
        <dbReference type="ARBA" id="ARBA00022825"/>
    </source>
</evidence>
<dbReference type="InterPro" id="IPR023828">
    <property type="entry name" value="Peptidase_S8_Ser-AS"/>
</dbReference>
<keyword evidence="4 7" id="KW-0378">Hydrolase</keyword>
<proteinExistence type="inferred from homology"/>
<evidence type="ECO:0000256" key="4">
    <source>
        <dbReference type="ARBA" id="ARBA00022801"/>
    </source>
</evidence>
<dbReference type="InterPro" id="IPR015500">
    <property type="entry name" value="Peptidase_S8_subtilisin-rel"/>
</dbReference>
<dbReference type="InterPro" id="IPR036852">
    <property type="entry name" value="Peptidase_S8/S53_dom_sf"/>
</dbReference>
<evidence type="ECO:0000256" key="6">
    <source>
        <dbReference type="PIRSR" id="PIRSR615500-1"/>
    </source>
</evidence>
<dbReference type="InterPro" id="IPR010259">
    <property type="entry name" value="S8pro/Inhibitor_I9"/>
</dbReference>
<evidence type="ECO:0000256" key="7">
    <source>
        <dbReference type="PROSITE-ProRule" id="PRU01240"/>
    </source>
</evidence>
<feature type="domain" description="Subtilisin-like protease fibronectin type-III" evidence="12">
    <location>
        <begin position="662"/>
        <end position="758"/>
    </location>
</feature>
<dbReference type="InterPro" id="IPR045051">
    <property type="entry name" value="SBT"/>
</dbReference>
<dbReference type="InterPro" id="IPR034197">
    <property type="entry name" value="Peptidases_S8_3"/>
</dbReference>
<name>A0AAD8PCQ7_TARER</name>
<evidence type="ECO:0000256" key="1">
    <source>
        <dbReference type="ARBA" id="ARBA00011073"/>
    </source>
</evidence>
<dbReference type="Gene3D" id="2.60.40.2310">
    <property type="match status" value="1"/>
</dbReference>
<dbReference type="InterPro" id="IPR000209">
    <property type="entry name" value="Peptidase_S8/S53_dom"/>
</dbReference>
<evidence type="ECO:0000256" key="3">
    <source>
        <dbReference type="ARBA" id="ARBA00022729"/>
    </source>
</evidence>
<dbReference type="InterPro" id="IPR041469">
    <property type="entry name" value="Subtilisin-like_FN3"/>
</dbReference>
<protein>
    <submittedName>
        <fullName evidence="13">Uncharacterized protein</fullName>
    </submittedName>
</protein>